<evidence type="ECO:0000313" key="4">
    <source>
        <dbReference type="WBParaSite" id="TTAC_0000450401-mRNA-1"/>
    </source>
</evidence>
<proteinExistence type="predicted"/>
<dbReference type="AlphaFoldDB" id="A0A0R3WUR4"/>
<gene>
    <name evidence="2" type="ORF">TTAC_LOCUS4489</name>
</gene>
<organism evidence="4">
    <name type="scientific">Hydatigena taeniaeformis</name>
    <name type="common">Feline tapeworm</name>
    <name type="synonym">Taenia taeniaeformis</name>
    <dbReference type="NCBI Taxonomy" id="6205"/>
    <lineage>
        <taxon>Eukaryota</taxon>
        <taxon>Metazoa</taxon>
        <taxon>Spiralia</taxon>
        <taxon>Lophotrochozoa</taxon>
        <taxon>Platyhelminthes</taxon>
        <taxon>Cestoda</taxon>
        <taxon>Eucestoda</taxon>
        <taxon>Cyclophyllidea</taxon>
        <taxon>Taeniidae</taxon>
        <taxon>Hydatigera</taxon>
    </lineage>
</organism>
<evidence type="ECO:0000256" key="1">
    <source>
        <dbReference type="SAM" id="MobiDB-lite"/>
    </source>
</evidence>
<dbReference type="Proteomes" id="UP000274429">
    <property type="component" value="Unassembled WGS sequence"/>
</dbReference>
<dbReference type="WBParaSite" id="TTAC_0000450401-mRNA-1">
    <property type="protein sequence ID" value="TTAC_0000450401-mRNA-1"/>
    <property type="gene ID" value="TTAC_0000450401"/>
</dbReference>
<reference evidence="4" key="1">
    <citation type="submission" date="2017-02" db="UniProtKB">
        <authorList>
            <consortium name="WormBaseParasite"/>
        </authorList>
    </citation>
    <scope>IDENTIFICATION</scope>
</reference>
<evidence type="ECO:0000313" key="3">
    <source>
        <dbReference type="Proteomes" id="UP000274429"/>
    </source>
</evidence>
<reference evidence="2 3" key="2">
    <citation type="submission" date="2018-11" db="EMBL/GenBank/DDBJ databases">
        <authorList>
            <consortium name="Pathogen Informatics"/>
        </authorList>
    </citation>
    <scope>NUCLEOTIDE SEQUENCE [LARGE SCALE GENOMIC DNA]</scope>
</reference>
<accession>A0A0R3WUR4</accession>
<protein>
    <submittedName>
        <fullName evidence="2 4">Uncharacterized protein</fullName>
    </submittedName>
</protein>
<evidence type="ECO:0000313" key="2">
    <source>
        <dbReference type="EMBL" id="VDM25054.1"/>
    </source>
</evidence>
<keyword evidence="3" id="KW-1185">Reference proteome</keyword>
<name>A0A0R3WUR4_HYDTA</name>
<sequence>MNGCMLVGKDRNCIEVDVYGVYSALAPIGVDKTAGGPDACSTSPQRPSPLGEGDSAEAINAACKRT</sequence>
<feature type="region of interest" description="Disordered" evidence="1">
    <location>
        <begin position="34"/>
        <end position="56"/>
    </location>
</feature>
<dbReference type="EMBL" id="UYWX01004580">
    <property type="protein sequence ID" value="VDM25054.1"/>
    <property type="molecule type" value="Genomic_DNA"/>
</dbReference>